<dbReference type="EMBL" id="JBHSMA010000005">
    <property type="protein sequence ID" value="MFC5411083.1"/>
    <property type="molecule type" value="Genomic_DNA"/>
</dbReference>
<sequence>MQITKFLWCLIIVCLAACTKQDPQPVNINFERIQLFKANRLYEEFERNKEATWLENRRYESALSDASGRPPLLARSRYAFNDQNQLIASEHEGYATICGFCPSPTPPSSSATSHYTLTYEYKNGLLTQANRQEIRNSQPATVGKTLFHFNAKGQLERVEQWYGFSGPLTLFETLAFQYDARGNLRQQERFAANGFKQEVLTYQYDDKPNPFYSLKLPEFAPRYLSPNNVVHTHRRIFDPADLPDTIRQEEETKKYTYSAEGWPTSIEADNQTLTVMYR</sequence>
<dbReference type="RefSeq" id="WP_379847553.1">
    <property type="nucleotide sequence ID" value="NZ_JBHSMA010000005.1"/>
</dbReference>
<accession>A0ABW0IEC7</accession>
<keyword evidence="2" id="KW-1185">Reference proteome</keyword>
<evidence type="ECO:0008006" key="3">
    <source>
        <dbReference type="Google" id="ProtNLM"/>
    </source>
</evidence>
<reference evidence="2" key="1">
    <citation type="journal article" date="2019" name="Int. J. Syst. Evol. Microbiol.">
        <title>The Global Catalogue of Microorganisms (GCM) 10K type strain sequencing project: providing services to taxonomists for standard genome sequencing and annotation.</title>
        <authorList>
            <consortium name="The Broad Institute Genomics Platform"/>
            <consortium name="The Broad Institute Genome Sequencing Center for Infectious Disease"/>
            <person name="Wu L."/>
            <person name="Ma J."/>
        </authorList>
    </citation>
    <scope>NUCLEOTIDE SEQUENCE [LARGE SCALE GENOMIC DNA]</scope>
    <source>
        <strain evidence="2">CCUG 55250</strain>
    </source>
</reference>
<organism evidence="1 2">
    <name type="scientific">Larkinella bovis</name>
    <dbReference type="NCBI Taxonomy" id="683041"/>
    <lineage>
        <taxon>Bacteria</taxon>
        <taxon>Pseudomonadati</taxon>
        <taxon>Bacteroidota</taxon>
        <taxon>Cytophagia</taxon>
        <taxon>Cytophagales</taxon>
        <taxon>Spirosomataceae</taxon>
        <taxon>Larkinella</taxon>
    </lineage>
</organism>
<gene>
    <name evidence="1" type="ORF">ACFPMF_17310</name>
</gene>
<comment type="caution">
    <text evidence="1">The sequence shown here is derived from an EMBL/GenBank/DDBJ whole genome shotgun (WGS) entry which is preliminary data.</text>
</comment>
<protein>
    <recommendedName>
        <fullName evidence="3">YD repeat-containing protein</fullName>
    </recommendedName>
</protein>
<proteinExistence type="predicted"/>
<name>A0ABW0IEC7_9BACT</name>
<evidence type="ECO:0000313" key="2">
    <source>
        <dbReference type="Proteomes" id="UP001596106"/>
    </source>
</evidence>
<dbReference type="Gene3D" id="2.180.10.10">
    <property type="entry name" value="RHS repeat-associated core"/>
    <property type="match status" value="1"/>
</dbReference>
<dbReference type="Proteomes" id="UP001596106">
    <property type="component" value="Unassembled WGS sequence"/>
</dbReference>
<evidence type="ECO:0000313" key="1">
    <source>
        <dbReference type="EMBL" id="MFC5411083.1"/>
    </source>
</evidence>